<dbReference type="EMBL" id="BMIR01000003">
    <property type="protein sequence ID" value="GGE33640.1"/>
    <property type="molecule type" value="Genomic_DNA"/>
</dbReference>
<sequence>MSGELCLSPVGLSVTTKLAPDAFSAQTMSLWLLSDACAQGINAKLTPLFSANTEISYFGYVGGASVLLGLVIFFISPMIHRHMRGLN</sequence>
<gene>
    <name evidence="6" type="ORF">GCM10011391_10410</name>
</gene>
<feature type="transmembrane region" description="Helical" evidence="5">
    <location>
        <begin position="57"/>
        <end position="79"/>
    </location>
</feature>
<dbReference type="AlphaFoldDB" id="A0A8J2VN12"/>
<dbReference type="GO" id="GO:0016020">
    <property type="term" value="C:membrane"/>
    <property type="evidence" value="ECO:0007669"/>
    <property type="project" value="UniProtKB-SubCell"/>
</dbReference>
<name>A0A8J2VN12_9BACL</name>
<keyword evidence="7" id="KW-1185">Reference proteome</keyword>
<dbReference type="Pfam" id="PF00854">
    <property type="entry name" value="PTR2"/>
    <property type="match status" value="1"/>
</dbReference>
<evidence type="ECO:0000256" key="2">
    <source>
        <dbReference type="ARBA" id="ARBA00022692"/>
    </source>
</evidence>
<dbReference type="Gene3D" id="1.20.1250.20">
    <property type="entry name" value="MFS general substrate transporter like domains"/>
    <property type="match status" value="1"/>
</dbReference>
<reference evidence="6" key="2">
    <citation type="submission" date="2020-09" db="EMBL/GenBank/DDBJ databases">
        <authorList>
            <person name="Sun Q."/>
            <person name="Zhou Y."/>
        </authorList>
    </citation>
    <scope>NUCLEOTIDE SEQUENCE</scope>
    <source>
        <strain evidence="6">CGMCC 1.15371</strain>
    </source>
</reference>
<reference evidence="6" key="1">
    <citation type="journal article" date="2014" name="Int. J. Syst. Evol. Microbiol.">
        <title>Complete genome sequence of Corynebacterium casei LMG S-19264T (=DSM 44701T), isolated from a smear-ripened cheese.</title>
        <authorList>
            <consortium name="US DOE Joint Genome Institute (JGI-PGF)"/>
            <person name="Walter F."/>
            <person name="Albersmeier A."/>
            <person name="Kalinowski J."/>
            <person name="Ruckert C."/>
        </authorList>
    </citation>
    <scope>NUCLEOTIDE SEQUENCE</scope>
    <source>
        <strain evidence="6">CGMCC 1.15371</strain>
    </source>
</reference>
<evidence type="ECO:0008006" key="8">
    <source>
        <dbReference type="Google" id="ProtNLM"/>
    </source>
</evidence>
<comment type="subcellular location">
    <subcellularLocation>
        <location evidence="1">Membrane</location>
        <topology evidence="1">Multi-pass membrane protein</topology>
    </subcellularLocation>
</comment>
<keyword evidence="2 5" id="KW-0812">Transmembrane</keyword>
<dbReference type="Proteomes" id="UP000628775">
    <property type="component" value="Unassembled WGS sequence"/>
</dbReference>
<evidence type="ECO:0000313" key="7">
    <source>
        <dbReference type="Proteomes" id="UP000628775"/>
    </source>
</evidence>
<proteinExistence type="predicted"/>
<evidence type="ECO:0000256" key="1">
    <source>
        <dbReference type="ARBA" id="ARBA00004141"/>
    </source>
</evidence>
<dbReference type="GO" id="GO:0022857">
    <property type="term" value="F:transmembrane transporter activity"/>
    <property type="evidence" value="ECO:0007669"/>
    <property type="project" value="InterPro"/>
</dbReference>
<accession>A0A8J2VN12</accession>
<keyword evidence="3 5" id="KW-1133">Transmembrane helix</keyword>
<organism evidence="6 7">
    <name type="scientific">Pullulanibacillus camelliae</name>
    <dbReference type="NCBI Taxonomy" id="1707096"/>
    <lineage>
        <taxon>Bacteria</taxon>
        <taxon>Bacillati</taxon>
        <taxon>Bacillota</taxon>
        <taxon>Bacilli</taxon>
        <taxon>Bacillales</taxon>
        <taxon>Sporolactobacillaceae</taxon>
        <taxon>Pullulanibacillus</taxon>
    </lineage>
</organism>
<evidence type="ECO:0000256" key="5">
    <source>
        <dbReference type="SAM" id="Phobius"/>
    </source>
</evidence>
<evidence type="ECO:0000256" key="4">
    <source>
        <dbReference type="ARBA" id="ARBA00023136"/>
    </source>
</evidence>
<evidence type="ECO:0000313" key="6">
    <source>
        <dbReference type="EMBL" id="GGE33640.1"/>
    </source>
</evidence>
<dbReference type="SUPFAM" id="SSF103473">
    <property type="entry name" value="MFS general substrate transporter"/>
    <property type="match status" value="1"/>
</dbReference>
<protein>
    <recommendedName>
        <fullName evidence="8">Major facilitator superfamily (MFS) profile domain-containing protein</fullName>
    </recommendedName>
</protein>
<dbReference type="InterPro" id="IPR036259">
    <property type="entry name" value="MFS_trans_sf"/>
</dbReference>
<dbReference type="InterPro" id="IPR000109">
    <property type="entry name" value="POT_fam"/>
</dbReference>
<comment type="caution">
    <text evidence="6">The sequence shown here is derived from an EMBL/GenBank/DDBJ whole genome shotgun (WGS) entry which is preliminary data.</text>
</comment>
<keyword evidence="4 5" id="KW-0472">Membrane</keyword>
<evidence type="ECO:0000256" key="3">
    <source>
        <dbReference type="ARBA" id="ARBA00022989"/>
    </source>
</evidence>